<evidence type="ECO:0000256" key="2">
    <source>
        <dbReference type="SAM" id="MobiDB-lite"/>
    </source>
</evidence>
<keyword evidence="1" id="KW-0175">Coiled coil</keyword>
<organism evidence="3 4">
    <name type="scientific">Giardia intestinalis</name>
    <name type="common">Giardia lamblia</name>
    <dbReference type="NCBI Taxonomy" id="5741"/>
    <lineage>
        <taxon>Eukaryota</taxon>
        <taxon>Metamonada</taxon>
        <taxon>Diplomonadida</taxon>
        <taxon>Hexamitidae</taxon>
        <taxon>Giardiinae</taxon>
        <taxon>Giardia</taxon>
    </lineage>
</organism>
<proteinExistence type="predicted"/>
<sequence>MVPNMATPSEVDVLRREVARLLHEKINAYIEPTSLDRYTLGTDLATVEDMYKAISCLRTHVLEVDARANERIEENAQQLATDYKLFNELVFQAKSTISILTAQKTEAEAREAAACTLESALLSRLLSTEAQLTARAEIAEALRNAYREQFTKVTEMYTTLLESFQATKKKLARLSHENILLRQDNQCLTNELAILYADRDAAHERARNTLSMYGELGEKLSGLVDQCLIYYNNDAFTAPDIATILQDINNNVKELRREIAVITPDLQCTITDQETIITALTKELDDLQAKDLEEKIDIAKLNFLETENTKLAKELASVRYSSESSRSFHMKADITDASTQTTERLEAQPVTEDCNANDTTL</sequence>
<dbReference type="VEuPathDB" id="GiardiaDB:GL50581_1144"/>
<feature type="coiled-coil region" evidence="1">
    <location>
        <begin position="270"/>
        <end position="309"/>
    </location>
</feature>
<evidence type="ECO:0000256" key="1">
    <source>
        <dbReference type="SAM" id="Coils"/>
    </source>
</evidence>
<dbReference type="VEuPathDB" id="GiardiaDB:QR46_1416"/>
<dbReference type="VEuPathDB" id="GiardiaDB:DHA2_150002"/>
<feature type="region of interest" description="Disordered" evidence="2">
    <location>
        <begin position="337"/>
        <end position="361"/>
    </location>
</feature>
<evidence type="ECO:0000313" key="4">
    <source>
        <dbReference type="Proteomes" id="UP000018040"/>
    </source>
</evidence>
<reference evidence="3 4" key="2">
    <citation type="journal article" date="2013" name="Genome Biol. Evol.">
        <title>Genome sequencing of Giardia lamblia genotypes A2 and B isolates (DH and GS) and comparative analysis with the genomes of genotypes A1 and E (WB and Pig).</title>
        <authorList>
            <person name="Adam R.D."/>
            <person name="Dahlstrom E.W."/>
            <person name="Martens C.A."/>
            <person name="Bruno D.P."/>
            <person name="Barbian K.D."/>
            <person name="Ricklefs S.M."/>
            <person name="Hernandez M.M."/>
            <person name="Narla N.P."/>
            <person name="Patel R.B."/>
            <person name="Porcella S.F."/>
            <person name="Nash T.E."/>
        </authorList>
    </citation>
    <scope>NUCLEOTIDE SEQUENCE [LARGE SCALE GENOMIC DNA]</scope>
    <source>
        <strain evidence="3 4">GS</strain>
    </source>
</reference>
<protein>
    <submittedName>
        <fullName evidence="3">Uncharacterized protein</fullName>
    </submittedName>
</protein>
<accession>V6TYI2</accession>
<dbReference type="EMBL" id="AHHH01000038">
    <property type="protein sequence ID" value="ESU43786.1"/>
    <property type="molecule type" value="Genomic_DNA"/>
</dbReference>
<gene>
    <name evidence="3" type="ORF">GSB_152872</name>
</gene>
<dbReference type="OrthoDB" id="10257407at2759"/>
<evidence type="ECO:0000313" key="3">
    <source>
        <dbReference type="EMBL" id="ESU43786.1"/>
    </source>
</evidence>
<dbReference type="AlphaFoldDB" id="V6TYI2"/>
<name>V6TYI2_GIAIN</name>
<reference evidence="4" key="1">
    <citation type="submission" date="2012-02" db="EMBL/GenBank/DDBJ databases">
        <title>Genome sequencing of Giardia lamblia Genotypes A2 and B isolates (DH and GS) and comparative analysis with the genomes of Genotypes A1 and E (WB and Pig).</title>
        <authorList>
            <person name="Adam R."/>
            <person name="Dahlstrom E."/>
            <person name="Martens C."/>
            <person name="Bruno D."/>
            <person name="Barbian K."/>
            <person name="Porcella S.F."/>
            <person name="Nash T."/>
        </authorList>
    </citation>
    <scope>NUCLEOTIDE SEQUENCE</scope>
    <source>
        <strain evidence="4">GS</strain>
    </source>
</reference>
<comment type="caution">
    <text evidence="3">The sequence shown here is derived from an EMBL/GenBank/DDBJ whole genome shotgun (WGS) entry which is preliminary data.</text>
</comment>
<dbReference type="VEuPathDB" id="GiardiaDB:GL50803_0015085"/>
<dbReference type="Proteomes" id="UP000018040">
    <property type="component" value="Unassembled WGS sequence"/>
</dbReference>